<dbReference type="Gene3D" id="3.60.15.10">
    <property type="entry name" value="Ribonuclease Z/Hydroxyacylglutathione hydrolase-like"/>
    <property type="match status" value="1"/>
</dbReference>
<evidence type="ECO:0000313" key="6">
    <source>
        <dbReference type="EMBL" id="MCI0752565.1"/>
    </source>
</evidence>
<reference evidence="6 7" key="1">
    <citation type="submission" date="2022-03" db="EMBL/GenBank/DDBJ databases">
        <title>Complete genome analysis of Roseomonas KG 17.1 : a prolific producer of plant growth promoters.</title>
        <authorList>
            <person name="Saadouli I."/>
            <person name="Najjari A."/>
            <person name="Mosbah A."/>
            <person name="Ouzari H.I."/>
        </authorList>
    </citation>
    <scope>NUCLEOTIDE SEQUENCE [LARGE SCALE GENOMIC DNA]</scope>
    <source>
        <strain evidence="6 7">KG17-1</strain>
    </source>
</reference>
<keyword evidence="7" id="KW-1185">Reference proteome</keyword>
<accession>A0ABS9W145</accession>
<keyword evidence="2" id="KW-0479">Metal-binding</keyword>
<keyword evidence="4" id="KW-0862">Zinc</keyword>
<evidence type="ECO:0000313" key="7">
    <source>
        <dbReference type="Proteomes" id="UP001201985"/>
    </source>
</evidence>
<dbReference type="Proteomes" id="UP001201985">
    <property type="component" value="Unassembled WGS sequence"/>
</dbReference>
<dbReference type="Pfam" id="PF00753">
    <property type="entry name" value="Lactamase_B"/>
    <property type="match status" value="1"/>
</dbReference>
<dbReference type="RefSeq" id="WP_238383968.1">
    <property type="nucleotide sequence ID" value="NZ_JALBUU010000004.1"/>
</dbReference>
<sequence>MTTLSPDATAGVAVGGESMNFDRRTLVLAAGAVAMAPAVLRYGLGSALAQAPAAAPTTGLGDPAAQAPGFYRLKLGSRHVTLVNDGFGRRPKPTEGFVRNAEAGAVQAALEEAFLPTDALEIPYTVVVLDGPDGLTLFDTGTGGQLGATAGRMAANMRAAGLDAARVTRIVMTHFHGDHIAGLTDAGGKPTYPNAELVVPKEEWDFWMDDGQASRAPEPMRPAFALVRRKMEPYKAKLRQVEGAAAVADGIQAVPTPGHTPGHTSYLLADGNDQLMVLGDVTNRPELNLRNPGWHLVFDMDPALAESTRRSTFDRVAADRIRCAGYHWPFPAVGHVAKEANGYRFVPVTWSSAV</sequence>
<dbReference type="InterPro" id="IPR051013">
    <property type="entry name" value="MBL_superfamily_lactonases"/>
</dbReference>
<evidence type="ECO:0000256" key="4">
    <source>
        <dbReference type="ARBA" id="ARBA00022833"/>
    </source>
</evidence>
<dbReference type="PROSITE" id="PS51318">
    <property type="entry name" value="TAT"/>
    <property type="match status" value="1"/>
</dbReference>
<proteinExistence type="inferred from homology"/>
<dbReference type="PANTHER" id="PTHR42978:SF6">
    <property type="entry name" value="QUORUM-QUENCHING LACTONASE YTNP-RELATED"/>
    <property type="match status" value="1"/>
</dbReference>
<comment type="similarity">
    <text evidence="1">Belongs to the metallo-beta-lactamase superfamily.</text>
</comment>
<dbReference type="InterPro" id="IPR001279">
    <property type="entry name" value="Metallo-B-lactamas"/>
</dbReference>
<dbReference type="EMBL" id="JALBUU010000004">
    <property type="protein sequence ID" value="MCI0752565.1"/>
    <property type="molecule type" value="Genomic_DNA"/>
</dbReference>
<gene>
    <name evidence="6" type="ORF">MON41_02140</name>
</gene>
<dbReference type="SUPFAM" id="SSF56281">
    <property type="entry name" value="Metallo-hydrolase/oxidoreductase"/>
    <property type="match status" value="1"/>
</dbReference>
<dbReference type="InterPro" id="IPR036866">
    <property type="entry name" value="RibonucZ/Hydroxyglut_hydro"/>
</dbReference>
<dbReference type="PANTHER" id="PTHR42978">
    <property type="entry name" value="QUORUM-QUENCHING LACTONASE YTNP-RELATED-RELATED"/>
    <property type="match status" value="1"/>
</dbReference>
<evidence type="ECO:0000256" key="3">
    <source>
        <dbReference type="ARBA" id="ARBA00022801"/>
    </source>
</evidence>
<feature type="domain" description="Metallo-beta-lactamase" evidence="5">
    <location>
        <begin position="123"/>
        <end position="327"/>
    </location>
</feature>
<evidence type="ECO:0000256" key="1">
    <source>
        <dbReference type="ARBA" id="ARBA00007749"/>
    </source>
</evidence>
<dbReference type="CDD" id="cd07720">
    <property type="entry name" value="OPHC2-like_MBL-fold"/>
    <property type="match status" value="1"/>
</dbReference>
<organism evidence="6 7">
    <name type="scientific">Teichococcus vastitatis</name>
    <dbReference type="NCBI Taxonomy" id="2307076"/>
    <lineage>
        <taxon>Bacteria</taxon>
        <taxon>Pseudomonadati</taxon>
        <taxon>Pseudomonadota</taxon>
        <taxon>Alphaproteobacteria</taxon>
        <taxon>Acetobacterales</taxon>
        <taxon>Roseomonadaceae</taxon>
        <taxon>Roseomonas</taxon>
    </lineage>
</organism>
<keyword evidence="3" id="KW-0378">Hydrolase</keyword>
<name>A0ABS9W145_9PROT</name>
<protein>
    <submittedName>
        <fullName evidence="6">MBL fold metallo-hydrolase</fullName>
    </submittedName>
</protein>
<dbReference type="InterPro" id="IPR006311">
    <property type="entry name" value="TAT_signal"/>
</dbReference>
<comment type="caution">
    <text evidence="6">The sequence shown here is derived from an EMBL/GenBank/DDBJ whole genome shotgun (WGS) entry which is preliminary data.</text>
</comment>
<evidence type="ECO:0000256" key="2">
    <source>
        <dbReference type="ARBA" id="ARBA00022723"/>
    </source>
</evidence>
<dbReference type="SMART" id="SM00849">
    <property type="entry name" value="Lactamase_B"/>
    <property type="match status" value="1"/>
</dbReference>
<evidence type="ECO:0000259" key="5">
    <source>
        <dbReference type="SMART" id="SM00849"/>
    </source>
</evidence>